<dbReference type="InterPro" id="IPR001563">
    <property type="entry name" value="Peptidase_S10"/>
</dbReference>
<dbReference type="EC" id="3.4.16.-" evidence="4"/>
<dbReference type="GO" id="GO:0006508">
    <property type="term" value="P:proteolysis"/>
    <property type="evidence" value="ECO:0007669"/>
    <property type="project" value="UniProtKB-KW"/>
</dbReference>
<dbReference type="Pfam" id="PF00450">
    <property type="entry name" value="Peptidase_S10"/>
    <property type="match status" value="2"/>
</dbReference>
<dbReference type="InterPro" id="IPR018202">
    <property type="entry name" value="Ser_caboxypep_ser_AS"/>
</dbReference>
<dbReference type="PANTHER" id="PTHR11802:SF224">
    <property type="entry name" value="SERINE CARBOXYPEPTIDASE-LIKE 7 ISOFORM X1"/>
    <property type="match status" value="1"/>
</dbReference>
<dbReference type="GO" id="GO:0016747">
    <property type="term" value="F:acyltransferase activity, transferring groups other than amino-acyl groups"/>
    <property type="evidence" value="ECO:0007669"/>
    <property type="project" value="TreeGrafter"/>
</dbReference>
<evidence type="ECO:0000256" key="1">
    <source>
        <dbReference type="ARBA" id="ARBA00004613"/>
    </source>
</evidence>
<dbReference type="Gene3D" id="3.40.50.12670">
    <property type="match status" value="1"/>
</dbReference>
<gene>
    <name evidence="5" type="ORF">Scaly_1376600</name>
</gene>
<dbReference type="AlphaFoldDB" id="A0AAW2PMB6"/>
<dbReference type="PRINTS" id="PR00724">
    <property type="entry name" value="CRBOXYPTASEC"/>
</dbReference>
<evidence type="ECO:0000256" key="3">
    <source>
        <dbReference type="ARBA" id="ARBA00022525"/>
    </source>
</evidence>
<proteinExistence type="inferred from homology"/>
<dbReference type="GO" id="GO:0004185">
    <property type="term" value="F:serine-type carboxypeptidase activity"/>
    <property type="evidence" value="ECO:0007669"/>
    <property type="project" value="UniProtKB-UniRule"/>
</dbReference>
<keyword evidence="4 5" id="KW-0121">Carboxypeptidase</keyword>
<comment type="similarity">
    <text evidence="2 4">Belongs to the peptidase S10 family.</text>
</comment>
<comment type="caution">
    <text evidence="5">The sequence shown here is derived from an EMBL/GenBank/DDBJ whole genome shotgun (WGS) entry which is preliminary data.</text>
</comment>
<dbReference type="SUPFAM" id="SSF53474">
    <property type="entry name" value="alpha/beta-Hydrolases"/>
    <property type="match status" value="1"/>
</dbReference>
<evidence type="ECO:0000256" key="4">
    <source>
        <dbReference type="RuleBase" id="RU361156"/>
    </source>
</evidence>
<dbReference type="GO" id="GO:0019748">
    <property type="term" value="P:secondary metabolic process"/>
    <property type="evidence" value="ECO:0007669"/>
    <property type="project" value="TreeGrafter"/>
</dbReference>
<dbReference type="Gene3D" id="3.40.50.1820">
    <property type="entry name" value="alpha/beta hydrolase"/>
    <property type="match status" value="1"/>
</dbReference>
<name>A0AAW2PMB6_9LAMI</name>
<keyword evidence="3" id="KW-0964">Secreted</keyword>
<comment type="subcellular location">
    <subcellularLocation>
        <location evidence="1">Secreted</location>
    </subcellularLocation>
</comment>
<sequence>MDKDSPAGTGFSYATTPQGYINSDSKTAKYDYSFLRKWLLNHPEFLKNRLYIAGESYGGKLVPMVALEIAEEDKNVNEELKHAGYIVGNSFTDVQKDINERVPYAHRMALISDELFENYNYVTSYVWANDETVQEALHIRKGKVTEWKRCNKSLSYEQDVPSVLKHHQLLNEKDFQALAYRYTMKYKNNQAELTFATVKAREKF</sequence>
<organism evidence="5">
    <name type="scientific">Sesamum calycinum</name>
    <dbReference type="NCBI Taxonomy" id="2727403"/>
    <lineage>
        <taxon>Eukaryota</taxon>
        <taxon>Viridiplantae</taxon>
        <taxon>Streptophyta</taxon>
        <taxon>Embryophyta</taxon>
        <taxon>Tracheophyta</taxon>
        <taxon>Spermatophyta</taxon>
        <taxon>Magnoliopsida</taxon>
        <taxon>eudicotyledons</taxon>
        <taxon>Gunneridae</taxon>
        <taxon>Pentapetalae</taxon>
        <taxon>asterids</taxon>
        <taxon>lamiids</taxon>
        <taxon>Lamiales</taxon>
        <taxon>Pedaliaceae</taxon>
        <taxon>Sesamum</taxon>
    </lineage>
</organism>
<dbReference type="InterPro" id="IPR029058">
    <property type="entry name" value="AB_hydrolase_fold"/>
</dbReference>
<dbReference type="PROSITE" id="PS00131">
    <property type="entry name" value="CARBOXYPEPT_SER_SER"/>
    <property type="match status" value="1"/>
</dbReference>
<reference evidence="5" key="1">
    <citation type="submission" date="2020-06" db="EMBL/GenBank/DDBJ databases">
        <authorList>
            <person name="Li T."/>
            <person name="Hu X."/>
            <person name="Zhang T."/>
            <person name="Song X."/>
            <person name="Zhang H."/>
            <person name="Dai N."/>
            <person name="Sheng W."/>
            <person name="Hou X."/>
            <person name="Wei L."/>
        </authorList>
    </citation>
    <scope>NUCLEOTIDE SEQUENCE</scope>
    <source>
        <strain evidence="5">KEN8</strain>
        <tissue evidence="5">Leaf</tissue>
    </source>
</reference>
<evidence type="ECO:0000313" key="5">
    <source>
        <dbReference type="EMBL" id="KAL0356909.1"/>
    </source>
</evidence>
<accession>A0AAW2PMB6</accession>
<dbReference type="EMBL" id="JACGWM010000008">
    <property type="protein sequence ID" value="KAL0356909.1"/>
    <property type="molecule type" value="Genomic_DNA"/>
</dbReference>
<dbReference type="PANTHER" id="PTHR11802">
    <property type="entry name" value="SERINE PROTEASE FAMILY S10 SERINE CARBOXYPEPTIDASE"/>
    <property type="match status" value="1"/>
</dbReference>
<keyword evidence="4" id="KW-0645">Protease</keyword>
<reference evidence="5" key="2">
    <citation type="journal article" date="2024" name="Plant">
        <title>Genomic evolution and insights into agronomic trait innovations of Sesamum species.</title>
        <authorList>
            <person name="Miao H."/>
            <person name="Wang L."/>
            <person name="Qu L."/>
            <person name="Liu H."/>
            <person name="Sun Y."/>
            <person name="Le M."/>
            <person name="Wang Q."/>
            <person name="Wei S."/>
            <person name="Zheng Y."/>
            <person name="Lin W."/>
            <person name="Duan Y."/>
            <person name="Cao H."/>
            <person name="Xiong S."/>
            <person name="Wang X."/>
            <person name="Wei L."/>
            <person name="Li C."/>
            <person name="Ma Q."/>
            <person name="Ju M."/>
            <person name="Zhao R."/>
            <person name="Li G."/>
            <person name="Mu C."/>
            <person name="Tian Q."/>
            <person name="Mei H."/>
            <person name="Zhang T."/>
            <person name="Gao T."/>
            <person name="Zhang H."/>
        </authorList>
    </citation>
    <scope>NUCLEOTIDE SEQUENCE</scope>
    <source>
        <strain evidence="5">KEN8</strain>
    </source>
</reference>
<protein>
    <recommendedName>
        <fullName evidence="4">Carboxypeptidase</fullName>
        <ecNumber evidence="4">3.4.16.-</ecNumber>
    </recommendedName>
</protein>
<dbReference type="GO" id="GO:0005576">
    <property type="term" value="C:extracellular region"/>
    <property type="evidence" value="ECO:0007669"/>
    <property type="project" value="UniProtKB-SubCell"/>
</dbReference>
<keyword evidence="4" id="KW-0378">Hydrolase</keyword>
<evidence type="ECO:0000256" key="2">
    <source>
        <dbReference type="ARBA" id="ARBA00009431"/>
    </source>
</evidence>